<dbReference type="PANTHER" id="PTHR38731">
    <property type="entry name" value="LIPL45-RELATED LIPOPROTEIN-RELATED"/>
    <property type="match status" value="1"/>
</dbReference>
<gene>
    <name evidence="3" type="ORF">H9Q16_00630</name>
</gene>
<evidence type="ECO:0000313" key="3">
    <source>
        <dbReference type="EMBL" id="MBD3662418.1"/>
    </source>
</evidence>
<dbReference type="InterPro" id="IPR013783">
    <property type="entry name" value="Ig-like_fold"/>
</dbReference>
<keyword evidence="4" id="KW-1185">Reference proteome</keyword>
<dbReference type="RefSeq" id="WP_191073458.1">
    <property type="nucleotide sequence ID" value="NZ_JACTAG010000001.1"/>
</dbReference>
<dbReference type="InterPro" id="IPR006860">
    <property type="entry name" value="FecR"/>
</dbReference>
<feature type="signal peptide" evidence="1">
    <location>
        <begin position="1"/>
        <end position="29"/>
    </location>
</feature>
<keyword evidence="1" id="KW-0732">Signal</keyword>
<proteinExistence type="predicted"/>
<feature type="domain" description="FecR protein" evidence="2">
    <location>
        <begin position="205"/>
        <end position="295"/>
    </location>
</feature>
<dbReference type="EMBL" id="JACTAG010000001">
    <property type="protein sequence ID" value="MBD3662418.1"/>
    <property type="molecule type" value="Genomic_DNA"/>
</dbReference>
<dbReference type="Pfam" id="PF04773">
    <property type="entry name" value="FecR"/>
    <property type="match status" value="1"/>
</dbReference>
<accession>A0A927CZR6</accession>
<evidence type="ECO:0000313" key="4">
    <source>
        <dbReference type="Proteomes" id="UP000635142"/>
    </source>
</evidence>
<sequence length="778" mass="83506">MTLSKRALFRVRSAAIAAFAVLCASALYAQSRSDLDAPLEVVVFQENDTLRGVVETHLKDPDLWPYVLELNAITSPADVVPNTELRLPIKQVRAADAALAASLEAIQKANAEGAQVFAPIQISAAIENREGAVEKRSIGSWVEVVDLSDIATVLALEALEISIAQRDRSAEAVVSDVHGRVEGRSPKEARWTGRDQNDVLVEFERVRTLSGSTTQVTFRDLSRLRLNANSNATIQRMRADPLTGDEVTKVSLVNGDFYALLNQLSDKTSFEVEVPGLETKTNSSDFWIKNDVTGARFVNYDTPVLEVSDGNQVIEVAEDEGVLLSNGEVEKSEILNSPSLIEPTASSIMYDGTAPLTWSSFEGAEGYWVEVAADAGFNQMQISEWGLRDTRFDTPQLAPRTYHWRVAALDRLGLPGQWSTARSFEVRTDNAPPFLTLLGPANGVIVSTPTTEIFGISEPLATVALNETPVVLGDDGSFIFETPLQPGENVLVLKAVDPAGNESTLTQTVVYRPTAQIEITLDADLPRDGDALATRSEELPVFAQSTAAPGATVIVSADGQEPLQTRVDADGAISFSVPVTTSPHAFKIAVLSPTGAVEGTVDFLAVRDEVPPQITLDVPPPRATDLDEILLEGSVDGAQTLTVNGQDIVLSNGSFAHALAIVPGANIIDIVATDAVGNVQKTRVQTLYDVDPPEILSVDLGRPEGDGGPIEITLRASDESGLRQAASFVLRIGDTEREGFLRCETEAGICRASLPPEPGQLRLIEVVVEDYAGNVSLQ</sequence>
<dbReference type="AlphaFoldDB" id="A0A927CZR6"/>
<organism evidence="3 4">
    <name type="scientific">Sulfitobacter aestuariivivens</name>
    <dbReference type="NCBI Taxonomy" id="2766981"/>
    <lineage>
        <taxon>Bacteria</taxon>
        <taxon>Pseudomonadati</taxon>
        <taxon>Pseudomonadota</taxon>
        <taxon>Alphaproteobacteria</taxon>
        <taxon>Rhodobacterales</taxon>
        <taxon>Roseobacteraceae</taxon>
        <taxon>Sulfitobacter</taxon>
    </lineage>
</organism>
<protein>
    <submittedName>
        <fullName evidence="3">FecR domain-containing protein</fullName>
    </submittedName>
</protein>
<dbReference type="Proteomes" id="UP000635142">
    <property type="component" value="Unassembled WGS sequence"/>
</dbReference>
<feature type="chain" id="PRO_5037801827" evidence="1">
    <location>
        <begin position="30"/>
        <end position="778"/>
    </location>
</feature>
<name>A0A927CZR6_9RHOB</name>
<evidence type="ECO:0000256" key="1">
    <source>
        <dbReference type="SAM" id="SignalP"/>
    </source>
</evidence>
<evidence type="ECO:0000259" key="2">
    <source>
        <dbReference type="Pfam" id="PF04773"/>
    </source>
</evidence>
<dbReference type="Gene3D" id="2.60.40.10">
    <property type="entry name" value="Immunoglobulins"/>
    <property type="match status" value="3"/>
</dbReference>
<dbReference type="Pfam" id="PF09136">
    <property type="entry name" value="Glucodextran_B"/>
    <property type="match status" value="1"/>
</dbReference>
<comment type="caution">
    <text evidence="3">The sequence shown here is derived from an EMBL/GenBank/DDBJ whole genome shotgun (WGS) entry which is preliminary data.</text>
</comment>
<reference evidence="3" key="1">
    <citation type="submission" date="2020-08" db="EMBL/GenBank/DDBJ databases">
        <title>Sulfitobacter aestuariivivens sp. nov., isolated from a tidal flat.</title>
        <authorList>
            <person name="Park S."/>
            <person name="Yoon J.-H."/>
        </authorList>
    </citation>
    <scope>NUCLEOTIDE SEQUENCE</scope>
    <source>
        <strain evidence="3">TSTF-M16</strain>
    </source>
</reference>